<dbReference type="FunFam" id="1.10.420.10:FF:000009">
    <property type="entry name" value="Ascorbate peroxidase"/>
    <property type="match status" value="1"/>
</dbReference>
<protein>
    <recommendedName>
        <fullName evidence="13">Peroxidase</fullName>
        <ecNumber evidence="13">1.11.1.-</ecNumber>
    </recommendedName>
</protein>
<dbReference type="Pfam" id="PF00141">
    <property type="entry name" value="peroxidase"/>
    <property type="match status" value="1"/>
</dbReference>
<keyword evidence="7" id="KW-0479">Metal-binding</keyword>
<evidence type="ECO:0000256" key="4">
    <source>
        <dbReference type="ARBA" id="ARBA00005997"/>
    </source>
</evidence>
<dbReference type="GO" id="GO:0005758">
    <property type="term" value="C:mitochondrial intermembrane space"/>
    <property type="evidence" value="ECO:0007669"/>
    <property type="project" value="UniProtKB-SubCell"/>
</dbReference>
<dbReference type="InterPro" id="IPR010255">
    <property type="entry name" value="Haem_peroxidase_sf"/>
</dbReference>
<dbReference type="InterPro" id="IPR044831">
    <property type="entry name" value="Ccp1-like"/>
</dbReference>
<sequence>MSFAALRTSARRTTASAVRVSPRVAVRNAAFRRYATESAPPPPPKSSNVVLFGALGAAALATGAFFVFSSSDEATKDSSKSGIHAANYVPTKEDYQKVYNRVAEIFDKAADKNYDGACVSPPFVPATGSYEHCIHAPGILHGSYGPIILRLAWHSSGTYDKDTKTGGSNYATMRFDPESKHGANNGLIVARDLLEPIKQEFPWISYGDLWTLGGVAAIQELGGPKVPWRPGRVDGVAAQCTPDGRLPDASQGSDHVRNLKDGLLPRSSTAWGMYHVMRAVVFGRRYIRDGRANLAVCSFNDQEIVALLGGHALGRCHADRSGYDGPWTFSPTSVTNSFYKLLLEEKWVWKKWGGPKQLEDKKTQSLMMLPADYVLVTDKNFKKWVKAYADDEDLWFKDFSASVARLFELGVPTQQFVATEPWILKNTDEK</sequence>
<dbReference type="AlphaFoldDB" id="A0A223M0M6"/>
<evidence type="ECO:0000256" key="2">
    <source>
        <dbReference type="ARBA" id="ARBA00004305"/>
    </source>
</evidence>
<keyword evidence="5 13" id="KW-0575">Peroxidase</keyword>
<evidence type="ECO:0000256" key="3">
    <source>
        <dbReference type="ARBA" id="ARBA00004569"/>
    </source>
</evidence>
<dbReference type="GO" id="GO:0046872">
    <property type="term" value="F:metal ion binding"/>
    <property type="evidence" value="ECO:0007669"/>
    <property type="project" value="UniProtKB-UniRule"/>
</dbReference>
<feature type="domain" description="Plant heme peroxidase family profile" evidence="14">
    <location>
        <begin position="143"/>
        <end position="430"/>
    </location>
</feature>
<proteinExistence type="evidence at transcript level"/>
<evidence type="ECO:0000256" key="10">
    <source>
        <dbReference type="ARBA" id="ARBA00023004"/>
    </source>
</evidence>
<keyword evidence="10" id="KW-0408">Iron</keyword>
<evidence type="ECO:0000256" key="12">
    <source>
        <dbReference type="ARBA" id="ARBA00049265"/>
    </source>
</evidence>
<dbReference type="PANTHER" id="PTHR31356:SF58">
    <property type="entry name" value="CYTOCHROME C PEROXIDASE, MITOCHONDRIAL"/>
    <property type="match status" value="1"/>
</dbReference>
<dbReference type="SUPFAM" id="SSF48113">
    <property type="entry name" value="Heme-dependent peroxidases"/>
    <property type="match status" value="1"/>
</dbReference>
<keyword evidence="9 13" id="KW-0560">Oxidoreductase</keyword>
<dbReference type="InterPro" id="IPR019793">
    <property type="entry name" value="Peroxidases_heam-ligand_BS"/>
</dbReference>
<dbReference type="CDD" id="cd00691">
    <property type="entry name" value="ascorbate_peroxidase"/>
    <property type="match status" value="1"/>
</dbReference>
<dbReference type="FunFam" id="1.10.520.10:FF:000005">
    <property type="entry name" value="Cytochrome c peroxidase"/>
    <property type="match status" value="1"/>
</dbReference>
<dbReference type="PANTHER" id="PTHR31356">
    <property type="entry name" value="THYLAKOID LUMENAL 29 KDA PROTEIN, CHLOROPLASTIC-RELATED"/>
    <property type="match status" value="1"/>
</dbReference>
<dbReference type="GO" id="GO:0005759">
    <property type="term" value="C:mitochondrial matrix"/>
    <property type="evidence" value="ECO:0007669"/>
    <property type="project" value="UniProtKB-SubCell"/>
</dbReference>
<dbReference type="Gene3D" id="1.10.520.10">
    <property type="match status" value="1"/>
</dbReference>
<keyword evidence="11" id="KW-0496">Mitochondrion</keyword>
<evidence type="ECO:0000256" key="7">
    <source>
        <dbReference type="ARBA" id="ARBA00022723"/>
    </source>
</evidence>
<dbReference type="PROSITE" id="PS00435">
    <property type="entry name" value="PEROXIDASE_1"/>
    <property type="match status" value="1"/>
</dbReference>
<dbReference type="EMBL" id="MF581929">
    <property type="protein sequence ID" value="ASU11069.1"/>
    <property type="molecule type" value="mRNA"/>
</dbReference>
<dbReference type="GO" id="GO:0034599">
    <property type="term" value="P:cellular response to oxidative stress"/>
    <property type="evidence" value="ECO:0007669"/>
    <property type="project" value="InterPro"/>
</dbReference>
<comment type="function">
    <text evidence="1">Destroys radicals which are normally produced within the cells and which are toxic to biological systems.</text>
</comment>
<keyword evidence="8" id="KW-0809">Transit peptide</keyword>
<evidence type="ECO:0000259" key="14">
    <source>
        <dbReference type="PROSITE" id="PS50873"/>
    </source>
</evidence>
<dbReference type="PROSITE" id="PS50873">
    <property type="entry name" value="PEROXIDASE_4"/>
    <property type="match status" value="1"/>
</dbReference>
<evidence type="ECO:0000256" key="11">
    <source>
        <dbReference type="ARBA" id="ARBA00023128"/>
    </source>
</evidence>
<evidence type="ECO:0000313" key="15">
    <source>
        <dbReference type="EMBL" id="ASU11069.1"/>
    </source>
</evidence>
<dbReference type="GO" id="GO:0020037">
    <property type="term" value="F:heme binding"/>
    <property type="evidence" value="ECO:0007669"/>
    <property type="project" value="UniProtKB-UniRule"/>
</dbReference>
<evidence type="ECO:0000256" key="6">
    <source>
        <dbReference type="ARBA" id="ARBA00022617"/>
    </source>
</evidence>
<dbReference type="GO" id="GO:0000302">
    <property type="term" value="P:response to reactive oxygen species"/>
    <property type="evidence" value="ECO:0007669"/>
    <property type="project" value="TreeGrafter"/>
</dbReference>
<evidence type="ECO:0000256" key="9">
    <source>
        <dbReference type="ARBA" id="ARBA00023002"/>
    </source>
</evidence>
<comment type="similarity">
    <text evidence="4">Belongs to the peroxidase family. Cytochrome c peroxidase subfamily.</text>
</comment>
<dbReference type="InterPro" id="IPR002016">
    <property type="entry name" value="Haem_peroxidase"/>
</dbReference>
<comment type="catalytic activity">
    <reaction evidence="12">
        <text>2 Fe(II)-[cytochrome c] + H2O2 + 2 H(+) = 2 Fe(III)-[cytochrome c] + 2 H2O</text>
        <dbReference type="Rhea" id="RHEA:16581"/>
        <dbReference type="Rhea" id="RHEA-COMP:10350"/>
        <dbReference type="Rhea" id="RHEA-COMP:14399"/>
        <dbReference type="ChEBI" id="CHEBI:15377"/>
        <dbReference type="ChEBI" id="CHEBI:15378"/>
        <dbReference type="ChEBI" id="CHEBI:16240"/>
        <dbReference type="ChEBI" id="CHEBI:29033"/>
        <dbReference type="ChEBI" id="CHEBI:29034"/>
        <dbReference type="EC" id="1.11.1.5"/>
    </reaction>
</comment>
<dbReference type="InterPro" id="IPR019794">
    <property type="entry name" value="Peroxidases_AS"/>
</dbReference>
<accession>A0A223M0M6</accession>
<reference evidence="15" key="1">
    <citation type="submission" date="2017-08" db="EMBL/GenBank/DDBJ databases">
        <title>Ornithine decarboxylase-mediated production of putrescine influences ganoderic acid biosynthesis by regulating ROS in Ganoderma lucidum.</title>
        <authorList>
            <person name="Wu C.G."/>
        </authorList>
    </citation>
    <scope>NUCLEOTIDE SEQUENCE</scope>
    <source>
        <strain evidence="15">ACCC53264</strain>
    </source>
</reference>
<dbReference type="Gene3D" id="1.10.420.10">
    <property type="entry name" value="Peroxidase, domain 2"/>
    <property type="match status" value="1"/>
</dbReference>
<organism evidence="15">
    <name type="scientific">Ganoderma lucidum</name>
    <name type="common">Ling zhi medicinal fungus</name>
    <name type="synonym">Bracket fungus</name>
    <dbReference type="NCBI Taxonomy" id="5315"/>
    <lineage>
        <taxon>Eukaryota</taxon>
        <taxon>Fungi</taxon>
        <taxon>Dikarya</taxon>
        <taxon>Basidiomycota</taxon>
        <taxon>Agaricomycotina</taxon>
        <taxon>Agaricomycetes</taxon>
        <taxon>Polyporales</taxon>
        <taxon>Polyporaceae</taxon>
        <taxon>Ganoderma</taxon>
    </lineage>
</organism>
<dbReference type="PRINTS" id="PR00459">
    <property type="entry name" value="ASPEROXIDASE"/>
</dbReference>
<name>A0A223M0M6_GANLU</name>
<evidence type="ECO:0000256" key="5">
    <source>
        <dbReference type="ARBA" id="ARBA00022559"/>
    </source>
</evidence>
<dbReference type="GO" id="GO:0004130">
    <property type="term" value="F:cytochrome-c peroxidase activity"/>
    <property type="evidence" value="ECO:0007669"/>
    <property type="project" value="UniProtKB-EC"/>
</dbReference>
<evidence type="ECO:0000256" key="13">
    <source>
        <dbReference type="RuleBase" id="RU363051"/>
    </source>
</evidence>
<dbReference type="PROSITE" id="PS00436">
    <property type="entry name" value="PEROXIDASE_2"/>
    <property type="match status" value="1"/>
</dbReference>
<dbReference type="GO" id="GO:0042744">
    <property type="term" value="P:hydrogen peroxide catabolic process"/>
    <property type="evidence" value="ECO:0007669"/>
    <property type="project" value="TreeGrafter"/>
</dbReference>
<comment type="subcellular location">
    <subcellularLocation>
        <location evidence="3">Mitochondrion intermembrane space</location>
    </subcellularLocation>
    <subcellularLocation>
        <location evidence="2">Mitochondrion matrix</location>
    </subcellularLocation>
</comment>
<dbReference type="PRINTS" id="PR00458">
    <property type="entry name" value="PEROXIDASE"/>
</dbReference>
<dbReference type="InterPro" id="IPR002207">
    <property type="entry name" value="Peroxidase_I"/>
</dbReference>
<evidence type="ECO:0000256" key="1">
    <source>
        <dbReference type="ARBA" id="ARBA00003917"/>
    </source>
</evidence>
<dbReference type="EC" id="1.11.1.-" evidence="13"/>
<evidence type="ECO:0000256" key="8">
    <source>
        <dbReference type="ARBA" id="ARBA00022946"/>
    </source>
</evidence>
<keyword evidence="6" id="KW-0349">Heme</keyword>